<proteinExistence type="predicted"/>
<dbReference type="GeneID" id="43639084"/>
<keyword evidence="1" id="KW-0812">Transmembrane</keyword>
<accession>A0A5N6SRH2</accession>
<keyword evidence="1" id="KW-0472">Membrane</keyword>
<feature type="transmembrane region" description="Helical" evidence="1">
    <location>
        <begin position="62"/>
        <end position="81"/>
    </location>
</feature>
<keyword evidence="3" id="KW-1185">Reference proteome</keyword>
<dbReference type="Proteomes" id="UP000325672">
    <property type="component" value="Unassembled WGS sequence"/>
</dbReference>
<dbReference type="RefSeq" id="XP_031912590.1">
    <property type="nucleotide sequence ID" value="XM_032054874.1"/>
</dbReference>
<sequence length="84" mass="9713">MLLTLSARGNVLLSPWDVHNYSTADHSDYYVSSGLCWSCCIDSDDLVICLWRCCLLASLYDLIWILILPVACWFIVFHQLWTQL</sequence>
<reference evidence="2 3" key="1">
    <citation type="submission" date="2019-04" db="EMBL/GenBank/DDBJ databases">
        <title>Friends and foes A comparative genomics study of 23 Aspergillus species from section Flavi.</title>
        <authorList>
            <consortium name="DOE Joint Genome Institute"/>
            <person name="Kjaerbolling I."/>
            <person name="Vesth T."/>
            <person name="Frisvad J.C."/>
            <person name="Nybo J.L."/>
            <person name="Theobald S."/>
            <person name="Kildgaard S."/>
            <person name="Isbrandt T."/>
            <person name="Kuo A."/>
            <person name="Sato A."/>
            <person name="Lyhne E.K."/>
            <person name="Kogle M.E."/>
            <person name="Wiebenga A."/>
            <person name="Kun R.S."/>
            <person name="Lubbers R.J."/>
            <person name="Makela M.R."/>
            <person name="Barry K."/>
            <person name="Chovatia M."/>
            <person name="Clum A."/>
            <person name="Daum C."/>
            <person name="Haridas S."/>
            <person name="He G."/>
            <person name="LaButti K."/>
            <person name="Lipzen A."/>
            <person name="Mondo S."/>
            <person name="Riley R."/>
            <person name="Salamov A."/>
            <person name="Simmons B.A."/>
            <person name="Magnuson J.K."/>
            <person name="Henrissat B."/>
            <person name="Mortensen U.H."/>
            <person name="Larsen T.O."/>
            <person name="Devries R.P."/>
            <person name="Grigoriev I.V."/>
            <person name="Machida M."/>
            <person name="Baker S.E."/>
            <person name="Andersen M.R."/>
        </authorList>
    </citation>
    <scope>NUCLEOTIDE SEQUENCE [LARGE SCALE GENOMIC DNA]</scope>
    <source>
        <strain evidence="2 3">CBS 117625</strain>
    </source>
</reference>
<evidence type="ECO:0000313" key="3">
    <source>
        <dbReference type="Proteomes" id="UP000325672"/>
    </source>
</evidence>
<dbReference type="OrthoDB" id="10537855at2759"/>
<name>A0A5N6SRH2_ASPPS</name>
<evidence type="ECO:0000313" key="2">
    <source>
        <dbReference type="EMBL" id="KAE8136527.1"/>
    </source>
</evidence>
<evidence type="ECO:0000256" key="1">
    <source>
        <dbReference type="SAM" id="Phobius"/>
    </source>
</evidence>
<gene>
    <name evidence="2" type="ORF">BDV38DRAFT_249684</name>
</gene>
<organism evidence="2 3">
    <name type="scientific">Aspergillus pseudotamarii</name>
    <dbReference type="NCBI Taxonomy" id="132259"/>
    <lineage>
        <taxon>Eukaryota</taxon>
        <taxon>Fungi</taxon>
        <taxon>Dikarya</taxon>
        <taxon>Ascomycota</taxon>
        <taxon>Pezizomycotina</taxon>
        <taxon>Eurotiomycetes</taxon>
        <taxon>Eurotiomycetidae</taxon>
        <taxon>Eurotiales</taxon>
        <taxon>Aspergillaceae</taxon>
        <taxon>Aspergillus</taxon>
        <taxon>Aspergillus subgen. Circumdati</taxon>
    </lineage>
</organism>
<dbReference type="AlphaFoldDB" id="A0A5N6SRH2"/>
<protein>
    <submittedName>
        <fullName evidence="2">Uncharacterized protein</fullName>
    </submittedName>
</protein>
<keyword evidence="1" id="KW-1133">Transmembrane helix</keyword>
<dbReference type="EMBL" id="ML743584">
    <property type="protein sequence ID" value="KAE8136527.1"/>
    <property type="molecule type" value="Genomic_DNA"/>
</dbReference>